<keyword evidence="3" id="KW-1185">Reference proteome</keyword>
<evidence type="ECO:0000313" key="2">
    <source>
        <dbReference type="EMBL" id="MEX1663013.1"/>
    </source>
</evidence>
<comment type="caution">
    <text evidence="2">The sequence shown here is derived from an EMBL/GenBank/DDBJ whole genome shotgun (WGS) entry which is preliminary data.</text>
</comment>
<evidence type="ECO:0008006" key="4">
    <source>
        <dbReference type="Google" id="ProtNLM"/>
    </source>
</evidence>
<reference evidence="2 3" key="1">
    <citation type="journal article" date="2011" name="Int. J. Syst. Evol. Microbiol.">
        <title>Zhongshania antarctica gen. nov., sp. nov. and Zhongshania guokunii sp. nov., gammaproteobacteria respectively isolated from coastal attached (fast) ice and surface seawater of the Antarctic.</title>
        <authorList>
            <person name="Li H.J."/>
            <person name="Zhang X.Y."/>
            <person name="Chen C.X."/>
            <person name="Zhang Y.J."/>
            <person name="Gao Z.M."/>
            <person name="Yu Y."/>
            <person name="Chen X.L."/>
            <person name="Chen B."/>
            <person name="Zhang Y.Z."/>
        </authorList>
    </citation>
    <scope>NUCLEOTIDE SEQUENCE [LARGE SCALE GENOMIC DNA]</scope>
    <source>
        <strain evidence="2 3">15-R06ZXC-3</strain>
    </source>
</reference>
<dbReference type="Proteomes" id="UP001557465">
    <property type="component" value="Unassembled WGS sequence"/>
</dbReference>
<protein>
    <recommendedName>
        <fullName evidence="4">Type I secretion protein</fullName>
    </recommendedName>
</protein>
<name>A0ABV3TPV8_9RHOB</name>
<evidence type="ECO:0000256" key="1">
    <source>
        <dbReference type="SAM" id="MobiDB-lite"/>
    </source>
</evidence>
<sequence>MLDRQTEIIAHFIGAFQLTTEQVSARQHYDTFRALQLAQKEPGALLNVNVHVTSDYLLQDFTPGLRLAVPPPLAPTVPMLPHADHVRLPQPGQPVYPGDSYDPQSVMSFQSSTSQSFFVTLAPPSSVATLTVQINNLSDTDSVMSQPFTLPEQFAGAFSSEAIAAKMADLVETAKTLGAPDTSVQWLSVQDQASVLRDRLDTLDPEDAPAGAEVAMFHHRPWVPDAAQETDAGNGDAGSDAQEAPAPSVFGGAPVLNGQIVSDAPTTLSDRLEARNPAPSPTETPQGQVLVEDGAAGTVISPTLSGGAISADQSLSTGNNLALNEIHIQHNWIDAPVIAVAGMAQSLSLISQINVLRDFDSFNGDAGAPNMGGGIGSQIVNLATQDTLANPAQDLAPAVAGGAKLLGMVRIDGDLMIDNTTYQINHINDSDVVSYEFGTHHIEISTGGNTVSNLELLLQLGGHFDAIFVGGDMVQLASIEQINVLLDDDLFLSNGSGTALFSGHDNLLWNEASITHLGTDTALEMSSSFQSTLDALGAMAGTGDSAAPSESGAQSTPDAAAYAAVSGLFGDPLLGDLDAMRVLWIEGDLLIRDSLTQINLLSDSDVISVALPGDDALADISAGDNILANVASLTVAGVDSTIMAGAGSYSDAVLYQAGMFASDQGPFDLAGTFSAPQGDLASEAVVFLSDDFNDGPGSGFVEGAGFIPDTMNSGSLDALHSVLA</sequence>
<feature type="region of interest" description="Disordered" evidence="1">
    <location>
        <begin position="226"/>
        <end position="246"/>
    </location>
</feature>
<dbReference type="RefSeq" id="WP_368392637.1">
    <property type="nucleotide sequence ID" value="NZ_JBFRYC010000011.1"/>
</dbReference>
<accession>A0ABV3TPV8</accession>
<dbReference type="EMBL" id="JBFRYC010000011">
    <property type="protein sequence ID" value="MEX1663013.1"/>
    <property type="molecule type" value="Genomic_DNA"/>
</dbReference>
<organism evidence="2 3">
    <name type="scientific">Thioclava arctica</name>
    <dbReference type="NCBI Taxonomy" id="3238301"/>
    <lineage>
        <taxon>Bacteria</taxon>
        <taxon>Pseudomonadati</taxon>
        <taxon>Pseudomonadota</taxon>
        <taxon>Alphaproteobacteria</taxon>
        <taxon>Rhodobacterales</taxon>
        <taxon>Paracoccaceae</taxon>
        <taxon>Thioclava</taxon>
    </lineage>
</organism>
<evidence type="ECO:0000313" key="3">
    <source>
        <dbReference type="Proteomes" id="UP001557465"/>
    </source>
</evidence>
<gene>
    <name evidence="2" type="ORF">AB4874_15365</name>
</gene>
<proteinExistence type="predicted"/>